<evidence type="ECO:0000256" key="1">
    <source>
        <dbReference type="SAM" id="SignalP"/>
    </source>
</evidence>
<proteinExistence type="predicted"/>
<reference evidence="2 3" key="1">
    <citation type="submission" date="2023-07" db="EMBL/GenBank/DDBJ databases">
        <title>Comparative genomics of wheat-associated soil bacteria to identify genetic determinants of phenazine resistance.</title>
        <authorList>
            <person name="Mouncey N."/>
        </authorList>
    </citation>
    <scope>NUCLEOTIDE SEQUENCE [LARGE SCALE GENOMIC DNA]</scope>
    <source>
        <strain evidence="2 3">V2I4</strain>
    </source>
</reference>
<feature type="chain" id="PRO_5047257647" description="Spore-associated protein A" evidence="1">
    <location>
        <begin position="32"/>
        <end position="151"/>
    </location>
</feature>
<gene>
    <name evidence="2" type="ORF">QF035_006342</name>
</gene>
<evidence type="ECO:0000313" key="2">
    <source>
        <dbReference type="EMBL" id="MDQ1028760.1"/>
    </source>
</evidence>
<sequence length="151" mass="15897">MRVRKPSKFTKWLTTAVVLTSVAVVAPVVTAAPASAGAYGCDGNLVYSKSVNANRSGLTGKIGTVYSYYDGTYNCSVFVKSVYVGTPTNLDLSIYKENDGTFDRDHGAFSSYAGPVEIKAPGSCVSEMLIMESPGGTLMFFGEAAPPHNCG</sequence>
<dbReference type="Proteomes" id="UP001230328">
    <property type="component" value="Unassembled WGS sequence"/>
</dbReference>
<evidence type="ECO:0008006" key="4">
    <source>
        <dbReference type="Google" id="ProtNLM"/>
    </source>
</evidence>
<evidence type="ECO:0000313" key="3">
    <source>
        <dbReference type="Proteomes" id="UP001230328"/>
    </source>
</evidence>
<name>A0ABU0SYX5_9ACTN</name>
<dbReference type="RefSeq" id="WP_307523830.1">
    <property type="nucleotide sequence ID" value="NZ_JAUSZI010000002.1"/>
</dbReference>
<dbReference type="EMBL" id="JAUSZI010000002">
    <property type="protein sequence ID" value="MDQ1028760.1"/>
    <property type="molecule type" value="Genomic_DNA"/>
</dbReference>
<keyword evidence="3" id="KW-1185">Reference proteome</keyword>
<accession>A0ABU0SYX5</accession>
<protein>
    <recommendedName>
        <fullName evidence="4">Spore-associated protein A</fullName>
    </recommendedName>
</protein>
<keyword evidence="1" id="KW-0732">Signal</keyword>
<comment type="caution">
    <text evidence="2">The sequence shown here is derived from an EMBL/GenBank/DDBJ whole genome shotgun (WGS) entry which is preliminary data.</text>
</comment>
<organism evidence="2 3">
    <name type="scientific">Streptomyces umbrinus</name>
    <dbReference type="NCBI Taxonomy" id="67370"/>
    <lineage>
        <taxon>Bacteria</taxon>
        <taxon>Bacillati</taxon>
        <taxon>Actinomycetota</taxon>
        <taxon>Actinomycetes</taxon>
        <taxon>Kitasatosporales</taxon>
        <taxon>Streptomycetaceae</taxon>
        <taxon>Streptomyces</taxon>
        <taxon>Streptomyces phaeochromogenes group</taxon>
    </lineage>
</organism>
<feature type="signal peptide" evidence="1">
    <location>
        <begin position="1"/>
        <end position="31"/>
    </location>
</feature>